<name>A0A401G5X3_9APHY</name>
<feature type="domain" description="BRCA2 OB1" evidence="1">
    <location>
        <begin position="1"/>
        <end position="105"/>
    </location>
</feature>
<dbReference type="EMBL" id="BFAD01000001">
    <property type="protein sequence ID" value="GBE77572.1"/>
    <property type="molecule type" value="Genomic_DNA"/>
</dbReference>
<keyword evidence="3" id="KW-1185">Reference proteome</keyword>
<dbReference type="InterPro" id="IPR012340">
    <property type="entry name" value="NA-bd_OB-fold"/>
</dbReference>
<sequence>MVLCVSNVLWSPAGLADDGTPTEPYPELEVTDGWYRLRAVVDAPLERAIRRGKIRVGRKIAVASARLVSERKEPAEILEAYDSMTLRLSGNSCNLAPWHARLGFVKTPFVATLDKLTSDGGNVTLMDLEVIKAYPIAYIEFIQRDGEMDREGPWCEKEEARHHRNWEIRRAVEEEKLQNELQKKITLYERYAIRAQLHAGGYRIHEWEGAPDNIADLYEALEDRENASKFIETLDRGDAAWLAEHIRTENERLEENMREEVEKQLESICPPRTVKSFRVVLMRDARWAKRQPLRTVQVTVWDVLSLTFEEGGRPGHFAPGQQFLVSNLMPSQPGAWMGVEPDAVVYLTARRDARWTPVKRPTPSPAAYSRP</sequence>
<dbReference type="GO" id="GO:0000724">
    <property type="term" value="P:double-strand break repair via homologous recombination"/>
    <property type="evidence" value="ECO:0007669"/>
    <property type="project" value="InterPro"/>
</dbReference>
<dbReference type="Proteomes" id="UP000287166">
    <property type="component" value="Unassembled WGS sequence"/>
</dbReference>
<dbReference type="AlphaFoldDB" id="A0A401G5X3"/>
<dbReference type="STRING" id="139825.A0A401G5X3"/>
<evidence type="ECO:0000313" key="2">
    <source>
        <dbReference type="EMBL" id="GBE77572.1"/>
    </source>
</evidence>
<proteinExistence type="predicted"/>
<dbReference type="PANTHER" id="PTHR11289:SF0">
    <property type="entry name" value="BREAST CANCER TYPE 2 SUSCEPTIBILITY PROTEIN"/>
    <property type="match status" value="1"/>
</dbReference>
<dbReference type="RefSeq" id="XP_027608485.1">
    <property type="nucleotide sequence ID" value="XM_027752684.1"/>
</dbReference>
<evidence type="ECO:0000313" key="3">
    <source>
        <dbReference type="Proteomes" id="UP000287166"/>
    </source>
</evidence>
<dbReference type="OrthoDB" id="21095at2759"/>
<gene>
    <name evidence="2" type="ORF">SCP_0104510</name>
</gene>
<protein>
    <recommendedName>
        <fullName evidence="1">BRCA2 OB1 domain-containing protein</fullName>
    </recommendedName>
</protein>
<dbReference type="SUPFAM" id="SSF50249">
    <property type="entry name" value="Nucleic acid-binding proteins"/>
    <property type="match status" value="2"/>
</dbReference>
<dbReference type="CDD" id="cd04493">
    <property type="entry name" value="BRCA2DBD_OB1"/>
    <property type="match status" value="1"/>
</dbReference>
<dbReference type="GeneID" id="38774489"/>
<dbReference type="Pfam" id="PF09103">
    <property type="entry name" value="BRCA-2_OB1"/>
    <property type="match status" value="1"/>
</dbReference>
<reference evidence="2 3" key="1">
    <citation type="journal article" date="2018" name="Sci. Rep.">
        <title>Genome sequence of the cauliflower mushroom Sparassis crispa (Hanabiratake) and its association with beneficial usage.</title>
        <authorList>
            <person name="Kiyama R."/>
            <person name="Furutani Y."/>
            <person name="Kawaguchi K."/>
            <person name="Nakanishi T."/>
        </authorList>
    </citation>
    <scope>NUCLEOTIDE SEQUENCE [LARGE SCALE GENOMIC DNA]</scope>
</reference>
<organism evidence="2 3">
    <name type="scientific">Sparassis crispa</name>
    <dbReference type="NCBI Taxonomy" id="139825"/>
    <lineage>
        <taxon>Eukaryota</taxon>
        <taxon>Fungi</taxon>
        <taxon>Dikarya</taxon>
        <taxon>Basidiomycota</taxon>
        <taxon>Agaricomycotina</taxon>
        <taxon>Agaricomycetes</taxon>
        <taxon>Polyporales</taxon>
        <taxon>Sparassidaceae</taxon>
        <taxon>Sparassis</taxon>
    </lineage>
</organism>
<dbReference type="InterPro" id="IPR015187">
    <property type="entry name" value="BRCA2_OB_1"/>
</dbReference>
<dbReference type="InParanoid" id="A0A401G5X3"/>
<dbReference type="Gene3D" id="2.40.50.140">
    <property type="entry name" value="Nucleic acid-binding proteins"/>
    <property type="match status" value="3"/>
</dbReference>
<evidence type="ECO:0000259" key="1">
    <source>
        <dbReference type="Pfam" id="PF09103"/>
    </source>
</evidence>
<dbReference type="PANTHER" id="PTHR11289">
    <property type="entry name" value="BREAST CANCER TYPE 2 SUSCEPTIBILITY PROTEIN BRCA2"/>
    <property type="match status" value="1"/>
</dbReference>
<dbReference type="GO" id="GO:0006355">
    <property type="term" value="P:regulation of DNA-templated transcription"/>
    <property type="evidence" value="ECO:0007669"/>
    <property type="project" value="TreeGrafter"/>
</dbReference>
<dbReference type="InterPro" id="IPR015525">
    <property type="entry name" value="BRCA2"/>
</dbReference>
<comment type="caution">
    <text evidence="2">The sequence shown here is derived from an EMBL/GenBank/DDBJ whole genome shotgun (WGS) entry which is preliminary data.</text>
</comment>
<accession>A0A401G5X3</accession>